<evidence type="ECO:0000313" key="8">
    <source>
        <dbReference type="Proteomes" id="UP000286773"/>
    </source>
</evidence>
<dbReference type="AlphaFoldDB" id="A0A430B341"/>
<reference evidence="7 8" key="1">
    <citation type="submission" date="2017-05" db="EMBL/GenBank/DDBJ databases">
        <title>Vagococcus spp. assemblies.</title>
        <authorList>
            <person name="Gulvik C.A."/>
        </authorList>
    </citation>
    <scope>NUCLEOTIDE SEQUENCE [LARGE SCALE GENOMIC DNA]</scope>
    <source>
        <strain evidence="7 8">LMG 24798</strain>
    </source>
</reference>
<accession>A0A430B341</accession>
<keyword evidence="5" id="KW-0472">Membrane</keyword>
<proteinExistence type="predicted"/>
<evidence type="ECO:0000256" key="2">
    <source>
        <dbReference type="ARBA" id="ARBA00022525"/>
    </source>
</evidence>
<keyword evidence="4" id="KW-0572">Peptidoglycan-anchor</keyword>
<dbReference type="Proteomes" id="UP000286773">
    <property type="component" value="Unassembled WGS sequence"/>
</dbReference>
<dbReference type="EMBL" id="NGKC01000001">
    <property type="protein sequence ID" value="RSU14612.1"/>
    <property type="molecule type" value="Genomic_DNA"/>
</dbReference>
<dbReference type="RefSeq" id="WP_126811533.1">
    <property type="nucleotide sequence ID" value="NZ_NGKC01000001.1"/>
</dbReference>
<feature type="domain" description="Gram-positive cocci surface proteins LPxTG" evidence="6">
    <location>
        <begin position="183"/>
        <end position="215"/>
    </location>
</feature>
<evidence type="ECO:0000259" key="6">
    <source>
        <dbReference type="Pfam" id="PF00746"/>
    </source>
</evidence>
<keyword evidence="2" id="KW-0964">Secreted</keyword>
<keyword evidence="3" id="KW-0732">Signal</keyword>
<dbReference type="OrthoDB" id="2180068at2"/>
<organism evidence="7 8">
    <name type="scientific">Vagococcus acidifermentans</name>
    <dbReference type="NCBI Taxonomy" id="564710"/>
    <lineage>
        <taxon>Bacteria</taxon>
        <taxon>Bacillati</taxon>
        <taxon>Bacillota</taxon>
        <taxon>Bacilli</taxon>
        <taxon>Lactobacillales</taxon>
        <taxon>Enterococcaceae</taxon>
        <taxon>Vagococcus</taxon>
    </lineage>
</organism>
<name>A0A430B341_9ENTE</name>
<gene>
    <name evidence="7" type="ORF">CBF27_01110</name>
</gene>
<keyword evidence="1" id="KW-0134">Cell wall</keyword>
<keyword evidence="5" id="KW-1133">Transmembrane helix</keyword>
<keyword evidence="8" id="KW-1185">Reference proteome</keyword>
<feature type="transmembrane region" description="Helical" evidence="5">
    <location>
        <begin position="199"/>
        <end position="215"/>
    </location>
</feature>
<dbReference type="InterPro" id="IPR019931">
    <property type="entry name" value="LPXTG_anchor"/>
</dbReference>
<evidence type="ECO:0000256" key="4">
    <source>
        <dbReference type="ARBA" id="ARBA00023088"/>
    </source>
</evidence>
<comment type="caution">
    <text evidence="7">The sequence shown here is derived from an EMBL/GenBank/DDBJ whole genome shotgun (WGS) entry which is preliminary data.</text>
</comment>
<evidence type="ECO:0000313" key="7">
    <source>
        <dbReference type="EMBL" id="RSU14612.1"/>
    </source>
</evidence>
<keyword evidence="5" id="KW-0812">Transmembrane</keyword>
<sequence length="223" mass="24823">MHKLKSLILLVMIIPLSIFISVKAEASVQLPDGLLIGDDQGISITKDGGYFFNLENLRPGDAISRKLTIENTRAEDYDLDLTIQPNSKTGKIDLVEEISMTITMEDKQLYTGNLCSDDEGNLVKRRTIDFGTIKSGDKRIVNIDLLVSPNIDFWDYYSGESEAIVDWIFVARSDEESPGTSTPGKTGLLPQTGEERAKLYLLLAVMFLLAAALIYRQMLKESP</sequence>
<evidence type="ECO:0000256" key="1">
    <source>
        <dbReference type="ARBA" id="ARBA00022512"/>
    </source>
</evidence>
<dbReference type="NCBIfam" id="TIGR01167">
    <property type="entry name" value="LPXTG_anchor"/>
    <property type="match status" value="1"/>
</dbReference>
<evidence type="ECO:0000256" key="5">
    <source>
        <dbReference type="SAM" id="Phobius"/>
    </source>
</evidence>
<evidence type="ECO:0000256" key="3">
    <source>
        <dbReference type="ARBA" id="ARBA00022729"/>
    </source>
</evidence>
<protein>
    <recommendedName>
        <fullName evidence="6">Gram-positive cocci surface proteins LPxTG domain-containing protein</fullName>
    </recommendedName>
</protein>
<dbReference type="Pfam" id="PF00746">
    <property type="entry name" value="Gram_pos_anchor"/>
    <property type="match status" value="1"/>
</dbReference>